<evidence type="ECO:0000256" key="2">
    <source>
        <dbReference type="ARBA" id="ARBA00022525"/>
    </source>
</evidence>
<proteinExistence type="predicted"/>
<dbReference type="GO" id="GO:0005576">
    <property type="term" value="C:extracellular region"/>
    <property type="evidence" value="ECO:0007669"/>
    <property type="project" value="UniProtKB-SubCell"/>
</dbReference>
<organism evidence="7 8">
    <name type="scientific">Serratia quinivorans</name>
    <dbReference type="NCBI Taxonomy" id="137545"/>
    <lineage>
        <taxon>Bacteria</taxon>
        <taxon>Pseudomonadati</taxon>
        <taxon>Pseudomonadota</taxon>
        <taxon>Gammaproteobacteria</taxon>
        <taxon>Enterobacterales</taxon>
        <taxon>Yersiniaceae</taxon>
        <taxon>Serratia</taxon>
    </lineage>
</organism>
<dbReference type="Pfam" id="PF09362">
    <property type="entry name" value="DUF1996"/>
    <property type="match status" value="1"/>
</dbReference>
<keyword evidence="3 4" id="KW-0732">Signal</keyword>
<protein>
    <submittedName>
        <fullName evidence="7">Domain of uncharacterized function (DUF1996)</fullName>
    </submittedName>
</protein>
<name>A0A380A125_9GAMM</name>
<evidence type="ECO:0000313" key="8">
    <source>
        <dbReference type="Proteomes" id="UP000255529"/>
    </source>
</evidence>
<dbReference type="NCBIfam" id="NF033679">
    <property type="entry name" value="DNRLRE_dom"/>
    <property type="match status" value="1"/>
</dbReference>
<dbReference type="RefSeq" id="WP_115183853.1">
    <property type="nucleotide sequence ID" value="NZ_CAMKUF010000003.1"/>
</dbReference>
<evidence type="ECO:0000313" key="7">
    <source>
        <dbReference type="EMBL" id="SUI72341.1"/>
    </source>
</evidence>
<sequence length="464" mass="51104">MRYFSAYSALTIGMAGGLPLSTFAVQPSGPQADVQCHYSHTLADDAIMMPGEAGMAMWHDFFGNTATDANSTSDTLLANPETTCNNQADHSAYWVPALRLEDGTVVRPAYQKTYYQAKNVEQFPLHSFPHGLELLVGDHQGTKPTPGVVNYFCQGQGYSSVPFENCPPYAPGKLQFNIALAFPNCWDGKNLKPGKTLKNAVYAVKDACPAGYPVKLPTINMNVAYELDSDTAVDISKAQLSLDPVMENGKMVEKWGSIYTAHGDFMNGWTEQAATFMTDQCMNFPMDCGKKIPYSYSAPLAEATVAADGSINENPAELLVRGDSKKPGLRKIAYLKFAVPEWPADKDIDTDKDLVYHLRTVAGNVTDATAGMIYFYQCNNDWQPENLSWGARPACSTDTKTALYLDHNREYRYSNVDAWLRQAVKNQQTEITIAVEGNDSGRLFSIDSAESKTPPLLMLTGYRK</sequence>
<evidence type="ECO:0000256" key="4">
    <source>
        <dbReference type="SAM" id="SignalP"/>
    </source>
</evidence>
<evidence type="ECO:0000256" key="3">
    <source>
        <dbReference type="ARBA" id="ARBA00022729"/>
    </source>
</evidence>
<accession>A0A380A125</accession>
<dbReference type="PANTHER" id="PTHR43662:SF3">
    <property type="entry name" value="DOMAIN PROTEIN, PUTATIVE (AFU_ORTHOLOGUE AFUA_6G11970)-RELATED"/>
    <property type="match status" value="1"/>
</dbReference>
<gene>
    <name evidence="7" type="ORF">NCTC11544_03301</name>
</gene>
<evidence type="ECO:0000256" key="1">
    <source>
        <dbReference type="ARBA" id="ARBA00004613"/>
    </source>
</evidence>
<dbReference type="PANTHER" id="PTHR43662">
    <property type="match status" value="1"/>
</dbReference>
<feature type="domain" description="Carbohydrate-binding module family 96" evidence="6">
    <location>
        <begin position="294"/>
        <end position="460"/>
    </location>
</feature>
<evidence type="ECO:0000259" key="6">
    <source>
        <dbReference type="Pfam" id="PF24517"/>
    </source>
</evidence>
<evidence type="ECO:0000259" key="5">
    <source>
        <dbReference type="Pfam" id="PF09362"/>
    </source>
</evidence>
<feature type="chain" id="PRO_5016921662" evidence="4">
    <location>
        <begin position="25"/>
        <end position="464"/>
    </location>
</feature>
<reference evidence="7 8" key="1">
    <citation type="submission" date="2018-06" db="EMBL/GenBank/DDBJ databases">
        <authorList>
            <consortium name="Pathogen Informatics"/>
            <person name="Doyle S."/>
        </authorList>
    </citation>
    <scope>NUCLEOTIDE SEQUENCE [LARGE SCALE GENOMIC DNA]</scope>
    <source>
        <strain evidence="7 8">NCTC11544</strain>
    </source>
</reference>
<dbReference type="AlphaFoldDB" id="A0A380A125"/>
<keyword evidence="2" id="KW-0964">Secreted</keyword>
<comment type="subcellular location">
    <subcellularLocation>
        <location evidence="1">Secreted</location>
    </subcellularLocation>
</comment>
<dbReference type="Proteomes" id="UP000255529">
    <property type="component" value="Unassembled WGS sequence"/>
</dbReference>
<feature type="signal peptide" evidence="4">
    <location>
        <begin position="1"/>
        <end position="24"/>
    </location>
</feature>
<dbReference type="Pfam" id="PF24517">
    <property type="entry name" value="CBM96"/>
    <property type="match status" value="1"/>
</dbReference>
<dbReference type="InterPro" id="IPR055372">
    <property type="entry name" value="CBM96"/>
</dbReference>
<dbReference type="InterPro" id="IPR018535">
    <property type="entry name" value="DUF1996"/>
</dbReference>
<feature type="domain" description="DUF1996" evidence="5">
    <location>
        <begin position="45"/>
        <end position="269"/>
    </location>
</feature>
<dbReference type="EMBL" id="UGYN01000002">
    <property type="protein sequence ID" value="SUI72341.1"/>
    <property type="molecule type" value="Genomic_DNA"/>
</dbReference>